<dbReference type="Proteomes" id="UP000321617">
    <property type="component" value="Unassembled WGS sequence"/>
</dbReference>
<dbReference type="RefSeq" id="WP_147138566.1">
    <property type="nucleotide sequence ID" value="NZ_BAABIJ010000002.1"/>
</dbReference>
<dbReference type="GO" id="GO:0008168">
    <property type="term" value="F:methyltransferase activity"/>
    <property type="evidence" value="ECO:0007669"/>
    <property type="project" value="UniProtKB-KW"/>
</dbReference>
<feature type="domain" description="Methyltransferase" evidence="1">
    <location>
        <begin position="142"/>
        <end position="275"/>
    </location>
</feature>
<dbReference type="SUPFAM" id="SSF53335">
    <property type="entry name" value="S-adenosyl-L-methionine-dependent methyltransferases"/>
    <property type="match status" value="1"/>
</dbReference>
<comment type="caution">
    <text evidence="2">The sequence shown here is derived from an EMBL/GenBank/DDBJ whole genome shotgun (WGS) entry which is preliminary data.</text>
</comment>
<keyword evidence="2" id="KW-0489">Methyltransferase</keyword>
<dbReference type="InterPro" id="IPR029063">
    <property type="entry name" value="SAM-dependent_MTases_sf"/>
</dbReference>
<name>A0A562V207_9ACTN</name>
<dbReference type="GO" id="GO:0005737">
    <property type="term" value="C:cytoplasm"/>
    <property type="evidence" value="ECO:0007669"/>
    <property type="project" value="TreeGrafter"/>
</dbReference>
<dbReference type="PANTHER" id="PTHR13369">
    <property type="match status" value="1"/>
</dbReference>
<proteinExistence type="predicted"/>
<dbReference type="Pfam" id="PF13679">
    <property type="entry name" value="Methyltransf_32"/>
    <property type="match status" value="1"/>
</dbReference>
<dbReference type="PANTHER" id="PTHR13369:SF3">
    <property type="entry name" value="METHYLTRANSFERASE DOMAIN-CONTAINING PROTEIN"/>
    <property type="match status" value="1"/>
</dbReference>
<dbReference type="EMBL" id="VLLL01000006">
    <property type="protein sequence ID" value="TWJ11891.1"/>
    <property type="molecule type" value="Genomic_DNA"/>
</dbReference>
<dbReference type="InterPro" id="IPR025714">
    <property type="entry name" value="Methyltranfer_dom"/>
</dbReference>
<accession>A0A562V207</accession>
<gene>
    <name evidence="2" type="ORF">LX16_2629</name>
</gene>
<dbReference type="OrthoDB" id="9795085at2"/>
<organism evidence="2 3">
    <name type="scientific">Stackebrandtia albiflava</name>
    <dbReference type="NCBI Taxonomy" id="406432"/>
    <lineage>
        <taxon>Bacteria</taxon>
        <taxon>Bacillati</taxon>
        <taxon>Actinomycetota</taxon>
        <taxon>Actinomycetes</taxon>
        <taxon>Glycomycetales</taxon>
        <taxon>Glycomycetaceae</taxon>
        <taxon>Stackebrandtia</taxon>
    </lineage>
</organism>
<dbReference type="AlphaFoldDB" id="A0A562V207"/>
<sequence length="370" mass="40012">MTEPLARVREALGDADRLVRAIGSGRRAGTEPTAEKVEVRPVALKNGLRLQVTRFSGPRPTVANLEPPATEALDALLAEPFRHWLVETTDATLQLRFTKRGKPLLHEAAADRERDLSHDRVAPHLIDPGDPLFRVLGASAAKRRQVDAFLRAVAGEVDRLPSSPVVADLGCGNAYLTFAVYRYLTGTGRTPRLTGVDVRDDQRRRNTAIAAELGWADSVVFQATPIADADLSGVDMVLALHACDTATDDALAAGVRAGAGLLFAAPCCHHDVAAQLREVSPPPGYRALTGDGILRERFADVLTDSLRALVLREHGYRVDVVEFIASAHTPRNTLIRAVRRGGEDAAASREYRELTGQWGVTPKLATLLDV</sequence>
<protein>
    <submittedName>
        <fullName evidence="2">Methyltransferase family protein</fullName>
    </submittedName>
</protein>
<evidence type="ECO:0000313" key="2">
    <source>
        <dbReference type="EMBL" id="TWJ11891.1"/>
    </source>
</evidence>
<reference evidence="2 3" key="1">
    <citation type="journal article" date="2013" name="Stand. Genomic Sci.">
        <title>Genomic Encyclopedia of Type Strains, Phase I: The one thousand microbial genomes (KMG-I) project.</title>
        <authorList>
            <person name="Kyrpides N.C."/>
            <person name="Woyke T."/>
            <person name="Eisen J.A."/>
            <person name="Garrity G."/>
            <person name="Lilburn T.G."/>
            <person name="Beck B.J."/>
            <person name="Whitman W.B."/>
            <person name="Hugenholtz P."/>
            <person name="Klenk H.P."/>
        </authorList>
    </citation>
    <scope>NUCLEOTIDE SEQUENCE [LARGE SCALE GENOMIC DNA]</scope>
    <source>
        <strain evidence="2 3">DSM 45044</strain>
    </source>
</reference>
<evidence type="ECO:0000313" key="3">
    <source>
        <dbReference type="Proteomes" id="UP000321617"/>
    </source>
</evidence>
<evidence type="ECO:0000259" key="1">
    <source>
        <dbReference type="Pfam" id="PF13679"/>
    </source>
</evidence>
<keyword evidence="2" id="KW-0808">Transferase</keyword>
<dbReference type="Gene3D" id="3.40.50.150">
    <property type="entry name" value="Vaccinia Virus protein VP39"/>
    <property type="match status" value="1"/>
</dbReference>
<dbReference type="GO" id="GO:0032259">
    <property type="term" value="P:methylation"/>
    <property type="evidence" value="ECO:0007669"/>
    <property type="project" value="UniProtKB-KW"/>
</dbReference>
<keyword evidence="3" id="KW-1185">Reference proteome</keyword>